<dbReference type="Pfam" id="PF13410">
    <property type="entry name" value="GST_C_2"/>
    <property type="match status" value="1"/>
</dbReference>
<dbReference type="CDD" id="cd03194">
    <property type="entry name" value="GST_C_3"/>
    <property type="match status" value="1"/>
</dbReference>
<dbReference type="InterPro" id="IPR004045">
    <property type="entry name" value="Glutathione_S-Trfase_N"/>
</dbReference>
<dbReference type="InterPro" id="IPR036249">
    <property type="entry name" value="Thioredoxin-like_sf"/>
</dbReference>
<dbReference type="GO" id="GO:0006559">
    <property type="term" value="P:L-phenylalanine catabolic process"/>
    <property type="evidence" value="ECO:0007669"/>
    <property type="project" value="TreeGrafter"/>
</dbReference>
<dbReference type="GO" id="GO:0016034">
    <property type="term" value="F:maleylacetoacetate isomerase activity"/>
    <property type="evidence" value="ECO:0007669"/>
    <property type="project" value="TreeGrafter"/>
</dbReference>
<dbReference type="PANTHER" id="PTHR42673:SF4">
    <property type="entry name" value="MALEYLACETOACETATE ISOMERASE"/>
    <property type="match status" value="1"/>
</dbReference>
<dbReference type="SFLD" id="SFLDS00019">
    <property type="entry name" value="Glutathione_Transferase_(cytos"/>
    <property type="match status" value="1"/>
</dbReference>
<dbReference type="AlphaFoldDB" id="A0A7C3PBN0"/>
<reference evidence="2" key="1">
    <citation type="journal article" date="2020" name="mSystems">
        <title>Genome- and Community-Level Interaction Insights into Carbon Utilization and Element Cycling Functions of Hydrothermarchaeota in Hydrothermal Sediment.</title>
        <authorList>
            <person name="Zhou Z."/>
            <person name="Liu Y."/>
            <person name="Xu W."/>
            <person name="Pan J."/>
            <person name="Luo Z.H."/>
            <person name="Li M."/>
        </authorList>
    </citation>
    <scope>NUCLEOTIDE SEQUENCE [LARGE SCALE GENOMIC DNA]</scope>
    <source>
        <strain evidence="2">SpSt-418</strain>
    </source>
</reference>
<dbReference type="PANTHER" id="PTHR42673">
    <property type="entry name" value="MALEYLACETOACETATE ISOMERASE"/>
    <property type="match status" value="1"/>
</dbReference>
<evidence type="ECO:0000259" key="1">
    <source>
        <dbReference type="PROSITE" id="PS50404"/>
    </source>
</evidence>
<keyword evidence="2" id="KW-0808">Transferase</keyword>
<accession>A0A7C3PBN0</accession>
<dbReference type="Gene3D" id="3.40.30.10">
    <property type="entry name" value="Glutaredoxin"/>
    <property type="match status" value="1"/>
</dbReference>
<name>A0A7C3PBN0_9CYAN</name>
<sequence length="218" mass="24619">MLQLVIGNKNYSSWSLRPWLALRHFGIEFSELRIPLYTETSAQLLKEYSPAGKVPVLLDGDLDSEIVVWDSLAILEYVGERFPELPWLPSEPVARAVARSVSAEMHSSFGALRSTMPMNLRSHKPMATIPPDVQRDIDRVTEIWRDCREQFGAGGDCLFGEFTIADAMYAPVVSRFRTYGVSLDPICQSYADAVWQLPAMQLWIEAAIAEIETISMYE</sequence>
<dbReference type="PROSITE" id="PS50404">
    <property type="entry name" value="GST_NTER"/>
    <property type="match status" value="1"/>
</dbReference>
<comment type="caution">
    <text evidence="2">The sequence shown here is derived from an EMBL/GenBank/DDBJ whole genome shotgun (WGS) entry which is preliminary data.</text>
</comment>
<feature type="domain" description="GST N-terminal" evidence="1">
    <location>
        <begin position="2"/>
        <end position="86"/>
    </location>
</feature>
<dbReference type="GO" id="GO:0004364">
    <property type="term" value="F:glutathione transferase activity"/>
    <property type="evidence" value="ECO:0007669"/>
    <property type="project" value="TreeGrafter"/>
</dbReference>
<dbReference type="EMBL" id="DSRU01000004">
    <property type="protein sequence ID" value="HFM96194.1"/>
    <property type="molecule type" value="Genomic_DNA"/>
</dbReference>
<evidence type="ECO:0000313" key="2">
    <source>
        <dbReference type="EMBL" id="HFM96194.1"/>
    </source>
</evidence>
<dbReference type="InterPro" id="IPR036282">
    <property type="entry name" value="Glutathione-S-Trfase_C_sf"/>
</dbReference>
<gene>
    <name evidence="2" type="ORF">ENR64_00200</name>
</gene>
<dbReference type="SUPFAM" id="SSF47616">
    <property type="entry name" value="GST C-terminal domain-like"/>
    <property type="match status" value="1"/>
</dbReference>
<dbReference type="Pfam" id="PF13409">
    <property type="entry name" value="GST_N_2"/>
    <property type="match status" value="1"/>
</dbReference>
<organism evidence="2">
    <name type="scientific">Oscillatoriales cyanobacterium SpSt-418</name>
    <dbReference type="NCBI Taxonomy" id="2282169"/>
    <lineage>
        <taxon>Bacteria</taxon>
        <taxon>Bacillati</taxon>
        <taxon>Cyanobacteriota</taxon>
        <taxon>Cyanophyceae</taxon>
        <taxon>Oscillatoriophycideae</taxon>
        <taxon>Oscillatoriales</taxon>
    </lineage>
</organism>
<dbReference type="GO" id="GO:0006749">
    <property type="term" value="P:glutathione metabolic process"/>
    <property type="evidence" value="ECO:0007669"/>
    <property type="project" value="TreeGrafter"/>
</dbReference>
<dbReference type="SUPFAM" id="SSF52833">
    <property type="entry name" value="Thioredoxin-like"/>
    <property type="match status" value="1"/>
</dbReference>
<dbReference type="CDD" id="cd03043">
    <property type="entry name" value="GST_N_1"/>
    <property type="match status" value="1"/>
</dbReference>
<protein>
    <submittedName>
        <fullName evidence="2">Glutathione S-transferase family protein</fullName>
    </submittedName>
</protein>
<proteinExistence type="predicted"/>
<dbReference type="Gene3D" id="1.20.1050.10">
    <property type="match status" value="1"/>
</dbReference>
<dbReference type="InterPro" id="IPR040079">
    <property type="entry name" value="Glutathione_S-Trfase"/>
</dbReference>